<name>A0A2K9LY95_SPISQ</name>
<organism evidence="2 3">
    <name type="scientific">Spiroplasma monobiae MQ-1</name>
    <dbReference type="NCBI Taxonomy" id="1336748"/>
    <lineage>
        <taxon>Bacteria</taxon>
        <taxon>Bacillati</taxon>
        <taxon>Mycoplasmatota</taxon>
        <taxon>Mollicutes</taxon>
        <taxon>Entomoplasmatales</taxon>
        <taxon>Spiroplasmataceae</taxon>
        <taxon>Spiroplasma</taxon>
    </lineage>
</organism>
<feature type="transmembrane region" description="Helical" evidence="1">
    <location>
        <begin position="48"/>
        <end position="75"/>
    </location>
</feature>
<evidence type="ECO:0008006" key="4">
    <source>
        <dbReference type="Google" id="ProtNLM"/>
    </source>
</evidence>
<sequence>MDNKIQKIKQSVFKIAVCSMVLFLISLVLSGVFVSLLMIDRLEDKISFLWLGLAVLTLIITIFTLFSLAGGFTFLNSNKEWKEIPKVRKKSALDWGLFYFIISNKIEKLSDLTEKEAIKK</sequence>
<evidence type="ECO:0000313" key="2">
    <source>
        <dbReference type="EMBL" id="AUM62704.1"/>
    </source>
</evidence>
<dbReference type="KEGG" id="smoo:SMONO_v1c04550"/>
<feature type="transmembrane region" description="Helical" evidence="1">
    <location>
        <begin position="12"/>
        <end position="36"/>
    </location>
</feature>
<accession>A0A2K9LY95</accession>
<keyword evidence="1" id="KW-0472">Membrane</keyword>
<protein>
    <recommendedName>
        <fullName evidence="4">Transmembrane protein</fullName>
    </recommendedName>
</protein>
<evidence type="ECO:0000313" key="3">
    <source>
        <dbReference type="Proteomes" id="UP000234790"/>
    </source>
</evidence>
<keyword evidence="1" id="KW-1133">Transmembrane helix</keyword>
<dbReference type="AlphaFoldDB" id="A0A2K9LY95"/>
<dbReference type="RefSeq" id="WP_101780761.1">
    <property type="nucleotide sequence ID" value="NZ_CP025543.1"/>
</dbReference>
<keyword evidence="1" id="KW-0812">Transmembrane</keyword>
<evidence type="ECO:0000256" key="1">
    <source>
        <dbReference type="SAM" id="Phobius"/>
    </source>
</evidence>
<proteinExistence type="predicted"/>
<keyword evidence="3" id="KW-1185">Reference proteome</keyword>
<dbReference type="EMBL" id="CP025543">
    <property type="protein sequence ID" value="AUM62704.1"/>
    <property type="molecule type" value="Genomic_DNA"/>
</dbReference>
<reference evidence="2 3" key="1">
    <citation type="submission" date="2017-12" db="EMBL/GenBank/DDBJ databases">
        <title>Complete genome sequence of Spiroplasma monobiae MQ-1 (ATCC 33825).</title>
        <authorList>
            <person name="Tsai Y.-M."/>
            <person name="Lo W.-S."/>
            <person name="Wu P.-S."/>
            <person name="Cho S.-T."/>
            <person name="Kuo C.-H."/>
        </authorList>
    </citation>
    <scope>NUCLEOTIDE SEQUENCE [LARGE SCALE GENOMIC DNA]</scope>
    <source>
        <strain evidence="2 3">MQ-1</strain>
    </source>
</reference>
<dbReference type="OrthoDB" id="390341at2"/>
<gene>
    <name evidence="2" type="ORF">SMONO_v1c04550</name>
</gene>
<dbReference type="Proteomes" id="UP000234790">
    <property type="component" value="Chromosome"/>
</dbReference>